<evidence type="ECO:0000313" key="2">
    <source>
        <dbReference type="EMBL" id="PMD44108.1"/>
    </source>
</evidence>
<reference evidence="2 3" key="1">
    <citation type="submission" date="2016-04" db="EMBL/GenBank/DDBJ databases">
        <title>A degradative enzymes factory behind the ericoid mycorrhizal symbiosis.</title>
        <authorList>
            <consortium name="DOE Joint Genome Institute"/>
            <person name="Martino E."/>
            <person name="Morin E."/>
            <person name="Grelet G."/>
            <person name="Kuo A."/>
            <person name="Kohler A."/>
            <person name="Daghino S."/>
            <person name="Barry K."/>
            <person name="Choi C."/>
            <person name="Cichocki N."/>
            <person name="Clum A."/>
            <person name="Copeland A."/>
            <person name="Hainaut M."/>
            <person name="Haridas S."/>
            <person name="Labutti K."/>
            <person name="Lindquist E."/>
            <person name="Lipzen A."/>
            <person name="Khouja H.-R."/>
            <person name="Murat C."/>
            <person name="Ohm R."/>
            <person name="Olson A."/>
            <person name="Spatafora J."/>
            <person name="Veneault-Fourrey C."/>
            <person name="Henrissat B."/>
            <person name="Grigoriev I."/>
            <person name="Martin F."/>
            <person name="Perotto S."/>
        </authorList>
    </citation>
    <scope>NUCLEOTIDE SEQUENCE [LARGE SCALE GENOMIC DNA]</scope>
    <source>
        <strain evidence="2 3">F</strain>
    </source>
</reference>
<gene>
    <name evidence="2" type="ORF">L207DRAFT_563164</name>
</gene>
<keyword evidence="3" id="KW-1185">Reference proteome</keyword>
<evidence type="ECO:0000256" key="1">
    <source>
        <dbReference type="SAM" id="Phobius"/>
    </source>
</evidence>
<dbReference type="Gene3D" id="1.20.58.340">
    <property type="entry name" value="Magnesium transport protein CorA, transmembrane region"/>
    <property type="match status" value="1"/>
</dbReference>
<keyword evidence="1" id="KW-0472">Membrane</keyword>
<keyword evidence="1" id="KW-0812">Transmembrane</keyword>
<feature type="transmembrane region" description="Helical" evidence="1">
    <location>
        <begin position="565"/>
        <end position="583"/>
    </location>
</feature>
<name>A0A2J6S021_HYAVF</name>
<dbReference type="EMBL" id="KZ613941">
    <property type="protein sequence ID" value="PMD44108.1"/>
    <property type="molecule type" value="Genomic_DNA"/>
</dbReference>
<dbReference type="InterPro" id="IPR002523">
    <property type="entry name" value="MgTranspt_CorA/ZnTranspt_ZntB"/>
</dbReference>
<evidence type="ECO:0000313" key="3">
    <source>
        <dbReference type="Proteomes" id="UP000235786"/>
    </source>
</evidence>
<dbReference type="Proteomes" id="UP000235786">
    <property type="component" value="Unassembled WGS sequence"/>
</dbReference>
<organism evidence="2 3">
    <name type="scientific">Hyaloscypha variabilis (strain UAMH 11265 / GT02V1 / F)</name>
    <name type="common">Meliniomyces variabilis</name>
    <dbReference type="NCBI Taxonomy" id="1149755"/>
    <lineage>
        <taxon>Eukaryota</taxon>
        <taxon>Fungi</taxon>
        <taxon>Dikarya</taxon>
        <taxon>Ascomycota</taxon>
        <taxon>Pezizomycotina</taxon>
        <taxon>Leotiomycetes</taxon>
        <taxon>Helotiales</taxon>
        <taxon>Hyaloscyphaceae</taxon>
        <taxon>Hyaloscypha</taxon>
        <taxon>Hyaloscypha variabilis</taxon>
    </lineage>
</organism>
<dbReference type="Pfam" id="PF01544">
    <property type="entry name" value="CorA"/>
    <property type="match status" value="1"/>
</dbReference>
<sequence length="745" mass="84800">MEDVHSAHREPQGTGELLSAVIDELRNIGSILARQNERIEALSKAKDGVRFQDSDSVSLAESEAINLTDSISSNSTVSLSSTISTELRTGFILQEALARYNLNAVPAWSPYYGTHLMHGEGPETAEDAIRNSEWTAVLGQCWKIPHDNRINFCFRAGMSGPESVSRVQKFLSDYHRPVSYLPKGDIFNVWDWFDTGLSAYWYPGMPASTAPLRLPRWLAGCTSKNSDPFPLSTMVAPWRRMINMQGLTSLTIGDSLVDPQELGDNDLCPFLSETKVSFFQEPMDEILWRAVKCHLRCMRISETEHAALETKGWILFHITFYEILHSQAGEELLDLWPCGELHSDRYRQGKPRKIRESTLTIIATPSTELPGPKSRSIYWTMLCMRPHHFPHLPYSESRDDLARKRTHEMIDEMSDLVYGNLLIVIGRWEQIACYMEGLLAEKNGLLDPEYHDSLLTDDATFTRSKKYFWAIEFLIEAETSVLDNISQAKRFVEFMNSNPPSGEVARRMFMMRLKKHNAAIQKLDIIRKSFVKKKEEAKALRDGLFSASAVMESRASTQLGENIKILTYVSIFFLPITVCTSFWSMSDSLFSLSSLAIVTPVVALATYAIVLNLDRIIQVFIPLTSATSTPSKPPIQNLINAQIRRMQQDRSTRWKERGEAFEKYKLLGKSGRRPSQWRILQYMLRGVFLPIWDALAMLFSFFIHPFMSCRKLRRRKRDDGSTPASACNLEDVEVQVQVDVSVEKG</sequence>
<protein>
    <submittedName>
        <fullName evidence="2">Uncharacterized protein</fullName>
    </submittedName>
</protein>
<proteinExistence type="predicted"/>
<dbReference type="GO" id="GO:0046873">
    <property type="term" value="F:metal ion transmembrane transporter activity"/>
    <property type="evidence" value="ECO:0007669"/>
    <property type="project" value="InterPro"/>
</dbReference>
<dbReference type="OrthoDB" id="426293at2759"/>
<feature type="transmembrane region" description="Helical" evidence="1">
    <location>
        <begin position="687"/>
        <end position="707"/>
    </location>
</feature>
<dbReference type="GO" id="GO:0016020">
    <property type="term" value="C:membrane"/>
    <property type="evidence" value="ECO:0007669"/>
    <property type="project" value="InterPro"/>
</dbReference>
<accession>A0A2J6S021</accession>
<feature type="transmembrane region" description="Helical" evidence="1">
    <location>
        <begin position="590"/>
        <end position="610"/>
    </location>
</feature>
<keyword evidence="1" id="KW-1133">Transmembrane helix</keyword>
<dbReference type="AlphaFoldDB" id="A0A2J6S021"/>